<dbReference type="InterPro" id="IPR053738">
    <property type="entry name" value="Lambda_capsid_assembly"/>
</dbReference>
<protein>
    <submittedName>
        <fullName evidence="1">Uncharacterized protein</fullName>
    </submittedName>
</protein>
<sequence>MALSTQQVRVIDPILTNIVQGYKNMELVGSELFPPVTVYQSGGQIIEFGKEHMKIFDSARAPGAATKRISIGYSGKPYALKQTSLEAIVPQEYLRDAKAVPGIDLAARSIYAVMNSLLLQREITQATLATNLASYGASNRVTLAGATKWSAATGTPLTDVDNAREIIRMQTGIYPNVMLMSALAFNAAKNNPNVIARLQYNANVSPDATTITAKMLEGLFNVDKIIVGKAIAFNDLNQVGDIWGNNVVLAYVPQSLIGIEQPSFGYTYTMANNPMVKMSYFDNNHESWIYGVHYEYAPVLAGMSSGYLIQNPA</sequence>
<dbReference type="AlphaFoldDB" id="A0A1R4HIG2"/>
<dbReference type="InterPro" id="IPR005564">
    <property type="entry name" value="Major_capsid_GpE"/>
</dbReference>
<dbReference type="Pfam" id="PF03864">
    <property type="entry name" value="Phage_cap_E"/>
    <property type="match status" value="1"/>
</dbReference>
<organism evidence="1 2">
    <name type="scientific">Crenothrix polyspora</name>
    <dbReference type="NCBI Taxonomy" id="360316"/>
    <lineage>
        <taxon>Bacteria</taxon>
        <taxon>Pseudomonadati</taxon>
        <taxon>Pseudomonadota</taxon>
        <taxon>Gammaproteobacteria</taxon>
        <taxon>Methylococcales</taxon>
        <taxon>Crenotrichaceae</taxon>
        <taxon>Crenothrix</taxon>
    </lineage>
</organism>
<keyword evidence="2" id="KW-1185">Reference proteome</keyword>
<dbReference type="OrthoDB" id="572526at2"/>
<dbReference type="Proteomes" id="UP000195667">
    <property type="component" value="Unassembled WGS sequence"/>
</dbReference>
<dbReference type="Gene3D" id="3.90.1690.10">
    <property type="entry name" value="phage-related protein like domain"/>
    <property type="match status" value="1"/>
</dbReference>
<gene>
    <name evidence="1" type="ORF">CRENPOLYSF1_830024</name>
</gene>
<dbReference type="RefSeq" id="WP_087145041.1">
    <property type="nucleotide sequence ID" value="NZ_FUKI01000163.1"/>
</dbReference>
<name>A0A1R4HIG2_9GAMM</name>
<evidence type="ECO:0000313" key="1">
    <source>
        <dbReference type="EMBL" id="SJM96038.1"/>
    </source>
</evidence>
<evidence type="ECO:0000313" key="2">
    <source>
        <dbReference type="Proteomes" id="UP000195667"/>
    </source>
</evidence>
<proteinExistence type="predicted"/>
<accession>A0A1R4HIG2</accession>
<reference evidence="2" key="1">
    <citation type="submission" date="2017-02" db="EMBL/GenBank/DDBJ databases">
        <authorList>
            <person name="Daims H."/>
        </authorList>
    </citation>
    <scope>NUCLEOTIDE SEQUENCE [LARGE SCALE GENOMIC DNA]</scope>
</reference>
<dbReference type="EMBL" id="FUKI01000163">
    <property type="protein sequence ID" value="SJM96038.1"/>
    <property type="molecule type" value="Genomic_DNA"/>
</dbReference>